<organism evidence="2 3">
    <name type="scientific">Campylobacter portucalensis</name>
    <dbReference type="NCBI Taxonomy" id="2608384"/>
    <lineage>
        <taxon>Bacteria</taxon>
        <taxon>Pseudomonadati</taxon>
        <taxon>Campylobacterota</taxon>
        <taxon>Epsilonproteobacteria</taxon>
        <taxon>Campylobacterales</taxon>
        <taxon>Campylobacteraceae</taxon>
        <taxon>Campylobacter</taxon>
    </lineage>
</organism>
<feature type="transmembrane region" description="Helical" evidence="1">
    <location>
        <begin position="28"/>
        <end position="45"/>
    </location>
</feature>
<protein>
    <recommendedName>
        <fullName evidence="4">Helicase</fullName>
    </recommendedName>
</protein>
<evidence type="ECO:0008006" key="4">
    <source>
        <dbReference type="Google" id="ProtNLM"/>
    </source>
</evidence>
<dbReference type="EMBL" id="VWSJ01000002">
    <property type="protein sequence ID" value="MSN95813.1"/>
    <property type="molecule type" value="Genomic_DNA"/>
</dbReference>
<proteinExistence type="predicted"/>
<name>A0A6L5WJ08_9BACT</name>
<feature type="transmembrane region" description="Helical" evidence="1">
    <location>
        <begin position="51"/>
        <end position="69"/>
    </location>
</feature>
<keyword evidence="1" id="KW-0812">Transmembrane</keyword>
<evidence type="ECO:0000256" key="1">
    <source>
        <dbReference type="SAM" id="Phobius"/>
    </source>
</evidence>
<sequence>MKLVQMQKENLAKEKKTKFLDITTQKEIAKLGMTISMGLVVLSAFNTKSKFGKNLHIISGAALVGFSYYHTKLYTKNNTNKE</sequence>
<keyword evidence="3" id="KW-1185">Reference proteome</keyword>
<keyword evidence="1" id="KW-1133">Transmembrane helix</keyword>
<reference evidence="2 3" key="1">
    <citation type="submission" date="2019-09" db="EMBL/GenBank/DDBJ databases">
        <authorList>
            <person name="Silva M."/>
            <person name="Pereira G."/>
            <person name="Lopes-Da-Costa L."/>
            <person name="Silva E."/>
        </authorList>
    </citation>
    <scope>NUCLEOTIDE SEQUENCE [LARGE SCALE GENOMIC DNA]</scope>
    <source>
        <strain evidence="2 3">FMV-PI01</strain>
    </source>
</reference>
<comment type="caution">
    <text evidence="2">The sequence shown here is derived from an EMBL/GenBank/DDBJ whole genome shotgun (WGS) entry which is preliminary data.</text>
</comment>
<evidence type="ECO:0000313" key="3">
    <source>
        <dbReference type="Proteomes" id="UP000476338"/>
    </source>
</evidence>
<dbReference type="Proteomes" id="UP000476338">
    <property type="component" value="Unassembled WGS sequence"/>
</dbReference>
<reference evidence="2 3" key="2">
    <citation type="submission" date="2020-03" db="EMBL/GenBank/DDBJ databases">
        <title>Campylobacter portucalensis sp. nov., a new species of Campylobacter isolated from the reproductive tract of bulls.</title>
        <authorList>
            <person name="Silva M.F."/>
            <person name="Pereira G."/>
            <person name="Carneiro C."/>
            <person name="Hemphill A."/>
            <person name="Mateus L."/>
            <person name="Lopes-Da-Costa L."/>
            <person name="Silva E."/>
        </authorList>
    </citation>
    <scope>NUCLEOTIDE SEQUENCE [LARGE SCALE GENOMIC DNA]</scope>
    <source>
        <strain evidence="2 3">FMV-PI01</strain>
    </source>
</reference>
<gene>
    <name evidence="2" type="ORF">F1B92_01155</name>
</gene>
<evidence type="ECO:0000313" key="2">
    <source>
        <dbReference type="EMBL" id="MSN95813.1"/>
    </source>
</evidence>
<dbReference type="AlphaFoldDB" id="A0A6L5WJ08"/>
<keyword evidence="1" id="KW-0472">Membrane</keyword>
<accession>A0A6L5WJ08</accession>